<accession>A0ACC1QPT6</accession>
<comment type="caution">
    <text evidence="1">The sequence shown here is derived from an EMBL/GenBank/DDBJ whole genome shotgun (WGS) entry which is preliminary data.</text>
</comment>
<protein>
    <submittedName>
        <fullName evidence="1">Uncharacterized protein</fullName>
    </submittedName>
</protein>
<reference evidence="1" key="1">
    <citation type="submission" date="2022-07" db="EMBL/GenBank/DDBJ databases">
        <title>Genome Sequence of Lecanicillium saksenae.</title>
        <authorList>
            <person name="Buettner E."/>
        </authorList>
    </citation>
    <scope>NUCLEOTIDE SEQUENCE</scope>
    <source>
        <strain evidence="1">VT-O1</strain>
    </source>
</reference>
<evidence type="ECO:0000313" key="1">
    <source>
        <dbReference type="EMBL" id="KAJ3481768.1"/>
    </source>
</evidence>
<name>A0ACC1QPT6_9HYPO</name>
<proteinExistence type="predicted"/>
<organism evidence="1 2">
    <name type="scientific">Lecanicillium saksenae</name>
    <dbReference type="NCBI Taxonomy" id="468837"/>
    <lineage>
        <taxon>Eukaryota</taxon>
        <taxon>Fungi</taxon>
        <taxon>Dikarya</taxon>
        <taxon>Ascomycota</taxon>
        <taxon>Pezizomycotina</taxon>
        <taxon>Sordariomycetes</taxon>
        <taxon>Hypocreomycetidae</taxon>
        <taxon>Hypocreales</taxon>
        <taxon>Cordycipitaceae</taxon>
        <taxon>Lecanicillium</taxon>
    </lineage>
</organism>
<keyword evidence="2" id="KW-1185">Reference proteome</keyword>
<evidence type="ECO:0000313" key="2">
    <source>
        <dbReference type="Proteomes" id="UP001148737"/>
    </source>
</evidence>
<sequence>MVMKMPTVKLNTTPEPTKMRHFSPQTSCRNNQVMLPSGKKKPIIMARIMTSRTVDMLVMSSSSGLAEDGSSPALPSIHASSIPRIVSGEGMASEANRSVCMEANCVRSVEISDCVKPACRRRSKPRGRGFFHADAPGASLAPPSSGGFKASASSASRSAVLSSSPMEQLR</sequence>
<dbReference type="Proteomes" id="UP001148737">
    <property type="component" value="Unassembled WGS sequence"/>
</dbReference>
<dbReference type="EMBL" id="JANAKD010001230">
    <property type="protein sequence ID" value="KAJ3481768.1"/>
    <property type="molecule type" value="Genomic_DNA"/>
</dbReference>
<gene>
    <name evidence="1" type="ORF">NLG97_g7736</name>
</gene>